<reference evidence="3 4" key="1">
    <citation type="submission" date="2018-06" db="EMBL/GenBank/DDBJ databases">
        <title>Genomic Encyclopedia of Type Strains, Phase IV (KMG-IV): sequencing the most valuable type-strain genomes for metagenomic binning, comparative biology and taxonomic classification.</title>
        <authorList>
            <person name="Goeker M."/>
        </authorList>
    </citation>
    <scope>NUCLEOTIDE SEQUENCE [LARGE SCALE GENOMIC DNA]</scope>
    <source>
        <strain evidence="3 4">DSM 45479</strain>
    </source>
</reference>
<organism evidence="3 4">
    <name type="scientific">Lentzea atacamensis</name>
    <dbReference type="NCBI Taxonomy" id="531938"/>
    <lineage>
        <taxon>Bacteria</taxon>
        <taxon>Bacillati</taxon>
        <taxon>Actinomycetota</taxon>
        <taxon>Actinomycetes</taxon>
        <taxon>Pseudonocardiales</taxon>
        <taxon>Pseudonocardiaceae</taxon>
        <taxon>Lentzea</taxon>
    </lineage>
</organism>
<feature type="transmembrane region" description="Helical" evidence="2">
    <location>
        <begin position="101"/>
        <end position="119"/>
    </location>
</feature>
<proteinExistence type="predicted"/>
<keyword evidence="2" id="KW-1133">Transmembrane helix</keyword>
<keyword evidence="4" id="KW-1185">Reference proteome</keyword>
<evidence type="ECO:0000313" key="3">
    <source>
        <dbReference type="EMBL" id="RAS57941.1"/>
    </source>
</evidence>
<name>A0ABX9DUG7_9PSEU</name>
<dbReference type="RefSeq" id="WP_146772100.1">
    <property type="nucleotide sequence ID" value="NZ_QLTT01000019.1"/>
</dbReference>
<feature type="transmembrane region" description="Helical" evidence="2">
    <location>
        <begin position="74"/>
        <end position="95"/>
    </location>
</feature>
<dbReference type="EMBL" id="QLTT01000019">
    <property type="protein sequence ID" value="RAS57941.1"/>
    <property type="molecule type" value="Genomic_DNA"/>
</dbReference>
<keyword evidence="2" id="KW-0812">Transmembrane</keyword>
<evidence type="ECO:0000313" key="4">
    <source>
        <dbReference type="Proteomes" id="UP000248714"/>
    </source>
</evidence>
<evidence type="ECO:0000256" key="2">
    <source>
        <dbReference type="SAM" id="Phobius"/>
    </source>
</evidence>
<sequence>MLRVIGGGQEWLLPVGDAAALRQLVVERAEHRVVPDPRPPMESDRWSHAKNLWELAGQEPPVRNTRTVNHGNRWAALIISALTTQMALFSVFRIFTDGWGYLVGVFFGLIAWIATHVWFRQGVVYRLTEENPVSPMADEPDPRRNPVTRWSAQPVALGQTSDL</sequence>
<evidence type="ECO:0000256" key="1">
    <source>
        <dbReference type="SAM" id="MobiDB-lite"/>
    </source>
</evidence>
<keyword evidence="2" id="KW-0472">Membrane</keyword>
<feature type="region of interest" description="Disordered" evidence="1">
    <location>
        <begin position="132"/>
        <end position="163"/>
    </location>
</feature>
<accession>A0ABX9DUG7</accession>
<comment type="caution">
    <text evidence="3">The sequence shown here is derived from an EMBL/GenBank/DDBJ whole genome shotgun (WGS) entry which is preliminary data.</text>
</comment>
<dbReference type="Proteomes" id="UP000248714">
    <property type="component" value="Unassembled WGS sequence"/>
</dbReference>
<protein>
    <submittedName>
        <fullName evidence="3">Uncharacterized protein</fullName>
    </submittedName>
</protein>
<gene>
    <name evidence="3" type="ORF">C8D87_1196</name>
</gene>